<dbReference type="Proteomes" id="UP000635477">
    <property type="component" value="Unassembled WGS sequence"/>
</dbReference>
<evidence type="ECO:0000313" key="1">
    <source>
        <dbReference type="EMBL" id="KAF4977842.1"/>
    </source>
</evidence>
<sequence>MLDSRQSRRIFEGIDTKLRLSLNRRTGLIKGLERCKLAHGNCALVTTRQNLNAEGAVDDARRMGKKGMEKTSPQTDTALMQQLLQRGLRHKTLLRDSRVLTFPKFWRNPCQLGRGNGRSDRVSSIGHFQDADLGRMELDSEPAPA</sequence>
<comment type="caution">
    <text evidence="1">The sequence shown here is derived from an EMBL/GenBank/DDBJ whole genome shotgun (WGS) entry which is preliminary data.</text>
</comment>
<dbReference type="EMBL" id="JABEYC010000416">
    <property type="protein sequence ID" value="KAF4977842.1"/>
    <property type="molecule type" value="Genomic_DNA"/>
</dbReference>
<keyword evidence="2" id="KW-1185">Reference proteome</keyword>
<reference evidence="1" key="2">
    <citation type="submission" date="2020-05" db="EMBL/GenBank/DDBJ databases">
        <authorList>
            <person name="Kim H.-S."/>
            <person name="Proctor R.H."/>
            <person name="Brown D.W."/>
        </authorList>
    </citation>
    <scope>NUCLEOTIDE SEQUENCE</scope>
    <source>
        <strain evidence="1">NRRL 22465</strain>
    </source>
</reference>
<gene>
    <name evidence="1" type="ORF">FZEAL_5685</name>
</gene>
<name>A0A8H4UJ62_9HYPO</name>
<dbReference type="AlphaFoldDB" id="A0A8H4UJ62"/>
<organism evidence="1 2">
    <name type="scientific">Fusarium zealandicum</name>
    <dbReference type="NCBI Taxonomy" id="1053134"/>
    <lineage>
        <taxon>Eukaryota</taxon>
        <taxon>Fungi</taxon>
        <taxon>Dikarya</taxon>
        <taxon>Ascomycota</taxon>
        <taxon>Pezizomycotina</taxon>
        <taxon>Sordariomycetes</taxon>
        <taxon>Hypocreomycetidae</taxon>
        <taxon>Hypocreales</taxon>
        <taxon>Nectriaceae</taxon>
        <taxon>Fusarium</taxon>
        <taxon>Fusarium staphyleae species complex</taxon>
    </lineage>
</organism>
<evidence type="ECO:0000313" key="2">
    <source>
        <dbReference type="Proteomes" id="UP000635477"/>
    </source>
</evidence>
<reference evidence="1" key="1">
    <citation type="journal article" date="2020" name="BMC Genomics">
        <title>Correction to: Identification and distribution of gene clusters required for synthesis of sphingolipid metabolism inhibitors in diverse species of the filamentous fungus Fusarium.</title>
        <authorList>
            <person name="Kim H.S."/>
            <person name="Lohmar J.M."/>
            <person name="Busman M."/>
            <person name="Brown D.W."/>
            <person name="Naumann T.A."/>
            <person name="Divon H.H."/>
            <person name="Lysoe E."/>
            <person name="Uhlig S."/>
            <person name="Proctor R.H."/>
        </authorList>
    </citation>
    <scope>NUCLEOTIDE SEQUENCE</scope>
    <source>
        <strain evidence="1">NRRL 22465</strain>
    </source>
</reference>
<proteinExistence type="predicted"/>
<protein>
    <submittedName>
        <fullName evidence="1">Uncharacterized protein</fullName>
    </submittedName>
</protein>
<accession>A0A8H4UJ62</accession>